<organism evidence="1 2">
    <name type="scientific">Trichonephila clavata</name>
    <name type="common">Joro spider</name>
    <name type="synonym">Nephila clavata</name>
    <dbReference type="NCBI Taxonomy" id="2740835"/>
    <lineage>
        <taxon>Eukaryota</taxon>
        <taxon>Metazoa</taxon>
        <taxon>Ecdysozoa</taxon>
        <taxon>Arthropoda</taxon>
        <taxon>Chelicerata</taxon>
        <taxon>Arachnida</taxon>
        <taxon>Araneae</taxon>
        <taxon>Araneomorphae</taxon>
        <taxon>Entelegynae</taxon>
        <taxon>Araneoidea</taxon>
        <taxon>Nephilidae</taxon>
        <taxon>Trichonephila</taxon>
    </lineage>
</organism>
<dbReference type="Proteomes" id="UP000887116">
    <property type="component" value="Unassembled WGS sequence"/>
</dbReference>
<evidence type="ECO:0000313" key="2">
    <source>
        <dbReference type="Proteomes" id="UP000887116"/>
    </source>
</evidence>
<dbReference type="EMBL" id="BMAO01010276">
    <property type="protein sequence ID" value="GFQ66069.1"/>
    <property type="molecule type" value="Genomic_DNA"/>
</dbReference>
<name>A0A8X6GFN8_TRICU</name>
<accession>A0A8X6GFN8</accession>
<dbReference type="AlphaFoldDB" id="A0A8X6GFN8"/>
<comment type="caution">
    <text evidence="1">The sequence shown here is derived from an EMBL/GenBank/DDBJ whole genome shotgun (WGS) entry which is preliminary data.</text>
</comment>
<sequence>MKCRSAIRQIQDLIFKGPRNLKMKFRVKDMNCFPNMKRNSQNLDLFVIRVEELGIPRGVENHKKSSRNHQINSVKNNEHLQEPSSAILMAKVAIPLCSPAKEEKKKDDLIRITCRQEILN</sequence>
<reference evidence="1" key="1">
    <citation type="submission" date="2020-07" db="EMBL/GenBank/DDBJ databases">
        <title>Multicomponent nature underlies the extraordinary mechanical properties of spider dragline silk.</title>
        <authorList>
            <person name="Kono N."/>
            <person name="Nakamura H."/>
            <person name="Mori M."/>
            <person name="Yoshida Y."/>
            <person name="Ohtoshi R."/>
            <person name="Malay A.D."/>
            <person name="Moran D.A.P."/>
            <person name="Tomita M."/>
            <person name="Numata K."/>
            <person name="Arakawa K."/>
        </authorList>
    </citation>
    <scope>NUCLEOTIDE SEQUENCE</scope>
</reference>
<proteinExistence type="predicted"/>
<protein>
    <submittedName>
        <fullName evidence="1">Uncharacterized protein</fullName>
    </submittedName>
</protein>
<gene>
    <name evidence="1" type="ORF">TNCT_33461</name>
</gene>
<keyword evidence="2" id="KW-1185">Reference proteome</keyword>
<evidence type="ECO:0000313" key="1">
    <source>
        <dbReference type="EMBL" id="GFQ66069.1"/>
    </source>
</evidence>